<dbReference type="InterPro" id="IPR012349">
    <property type="entry name" value="Split_barrel_FMN-bd"/>
</dbReference>
<gene>
    <name evidence="1" type="ORF">BCR34DRAFT_599171</name>
</gene>
<reference evidence="1 2" key="1">
    <citation type="submission" date="2016-07" db="EMBL/GenBank/DDBJ databases">
        <title>Pervasive Adenine N6-methylation of Active Genes in Fungi.</title>
        <authorList>
            <consortium name="DOE Joint Genome Institute"/>
            <person name="Mondo S.J."/>
            <person name="Dannebaum R.O."/>
            <person name="Kuo R.C."/>
            <person name="Labutti K."/>
            <person name="Haridas S."/>
            <person name="Kuo A."/>
            <person name="Salamov A."/>
            <person name="Ahrendt S.R."/>
            <person name="Lipzen A."/>
            <person name="Sullivan W."/>
            <person name="Andreopoulos W.B."/>
            <person name="Clum A."/>
            <person name="Lindquist E."/>
            <person name="Daum C."/>
            <person name="Ramamoorthy G.K."/>
            <person name="Gryganskyi A."/>
            <person name="Culley D."/>
            <person name="Magnuson J.K."/>
            <person name="James T.Y."/>
            <person name="O'Malley M.A."/>
            <person name="Stajich J.E."/>
            <person name="Spatafora J.W."/>
            <person name="Visel A."/>
            <person name="Grigoriev I.V."/>
        </authorList>
    </citation>
    <scope>NUCLEOTIDE SEQUENCE [LARGE SCALE GENOMIC DNA]</scope>
    <source>
        <strain evidence="1 2">CBS 115471</strain>
    </source>
</reference>
<accession>A0A1Y1ZVY0</accession>
<evidence type="ECO:0000313" key="1">
    <source>
        <dbReference type="EMBL" id="ORY14391.1"/>
    </source>
</evidence>
<proteinExistence type="predicted"/>
<keyword evidence="2" id="KW-1185">Reference proteome</keyword>
<name>A0A1Y1ZVY0_9PLEO</name>
<dbReference type="EMBL" id="MCFA01000033">
    <property type="protein sequence ID" value="ORY14391.1"/>
    <property type="molecule type" value="Genomic_DNA"/>
</dbReference>
<dbReference type="Gene3D" id="2.30.110.10">
    <property type="entry name" value="Electron Transport, Fmn-binding Protein, Chain A"/>
    <property type="match status" value="1"/>
</dbReference>
<comment type="caution">
    <text evidence="1">The sequence shown here is derived from an EMBL/GenBank/DDBJ whole genome shotgun (WGS) entry which is preliminary data.</text>
</comment>
<dbReference type="Proteomes" id="UP000193144">
    <property type="component" value="Unassembled WGS sequence"/>
</dbReference>
<sequence length="114" mass="12762">MSSTIGIGWRSKSAESDISKLYPLIKQNPLGILTTNIPEHASADSSSPVLQSTFIPFILDTPSPAESEAGKLGSLRALFPNSRKRLWMWRSRLRKSKANIRWGRRLRWGPVGDD</sequence>
<dbReference type="AlphaFoldDB" id="A0A1Y1ZVY0"/>
<protein>
    <submittedName>
        <fullName evidence="1">Uncharacterized protein</fullName>
    </submittedName>
</protein>
<organism evidence="1 2">
    <name type="scientific">Clohesyomyces aquaticus</name>
    <dbReference type="NCBI Taxonomy" id="1231657"/>
    <lineage>
        <taxon>Eukaryota</taxon>
        <taxon>Fungi</taxon>
        <taxon>Dikarya</taxon>
        <taxon>Ascomycota</taxon>
        <taxon>Pezizomycotina</taxon>
        <taxon>Dothideomycetes</taxon>
        <taxon>Pleosporomycetidae</taxon>
        <taxon>Pleosporales</taxon>
        <taxon>Lindgomycetaceae</taxon>
        <taxon>Clohesyomyces</taxon>
    </lineage>
</organism>
<evidence type="ECO:0000313" key="2">
    <source>
        <dbReference type="Proteomes" id="UP000193144"/>
    </source>
</evidence>
<dbReference type="OrthoDB" id="2101473at2759"/>